<dbReference type="EMBL" id="PJCP01000005">
    <property type="protein sequence ID" value="PLV24654.1"/>
    <property type="molecule type" value="Genomic_DNA"/>
</dbReference>
<dbReference type="EMBL" id="PJCQ01000003">
    <property type="protein sequence ID" value="PLV20406.1"/>
    <property type="molecule type" value="Genomic_DNA"/>
</dbReference>
<dbReference type="Proteomes" id="UP000234839">
    <property type="component" value="Unassembled WGS sequence"/>
</dbReference>
<protein>
    <submittedName>
        <fullName evidence="1">Uncharacterized protein</fullName>
    </submittedName>
</protein>
<gene>
    <name evidence="1" type="ORF">CXG49_04645</name>
    <name evidence="2" type="ORF">CXG53_08430</name>
</gene>
<reference evidence="3 4" key="1">
    <citation type="submission" date="2017-12" db="EMBL/GenBank/DDBJ databases">
        <title>Detection of the carbapenemase gene blaVIM-5 in members of the Pseudomonas putida group isolated from polluted Nigerian wetlands.</title>
        <authorList>
            <person name="Adelowo O."/>
            <person name="Vollmers J."/>
            <person name="Maeusezahl I."/>
            <person name="Kaster A.-K."/>
            <person name="Mueller J.A."/>
        </authorList>
    </citation>
    <scope>NUCLEOTIDE SEQUENCE [LARGE SCALE GENOMIC DNA]</scope>
    <source>
        <strain evidence="2 3">MR119</strain>
        <strain evidence="1 4">MR144</strain>
    </source>
</reference>
<evidence type="ECO:0000313" key="3">
    <source>
        <dbReference type="Proteomes" id="UP000234839"/>
    </source>
</evidence>
<keyword evidence="3" id="KW-1185">Reference proteome</keyword>
<dbReference type="AlphaFoldDB" id="A0AAX0W0I3"/>
<evidence type="ECO:0000313" key="4">
    <source>
        <dbReference type="Proteomes" id="UP000234878"/>
    </source>
</evidence>
<sequence length="68" mass="7625">MMACHAMTKERGKAAILCLMDMLIRVFYGDYPAFLYVPRSMGDRIPSQRFLSTAAGLGSEVLHWRSGV</sequence>
<evidence type="ECO:0000313" key="1">
    <source>
        <dbReference type="EMBL" id="PLV20406.1"/>
    </source>
</evidence>
<name>A0AAX0W0I3_9PSED</name>
<proteinExistence type="predicted"/>
<evidence type="ECO:0000313" key="2">
    <source>
        <dbReference type="EMBL" id="PLV24654.1"/>
    </source>
</evidence>
<accession>A0AAX0W0I3</accession>
<organism evidence="1 4">
    <name type="scientific">Pseudomonas guariconensis</name>
    <dbReference type="NCBI Taxonomy" id="1288410"/>
    <lineage>
        <taxon>Bacteria</taxon>
        <taxon>Pseudomonadati</taxon>
        <taxon>Pseudomonadota</taxon>
        <taxon>Gammaproteobacteria</taxon>
        <taxon>Pseudomonadales</taxon>
        <taxon>Pseudomonadaceae</taxon>
        <taxon>Pseudomonas</taxon>
    </lineage>
</organism>
<comment type="caution">
    <text evidence="1">The sequence shown here is derived from an EMBL/GenBank/DDBJ whole genome shotgun (WGS) entry which is preliminary data.</text>
</comment>
<dbReference type="Proteomes" id="UP000234878">
    <property type="component" value="Unassembled WGS sequence"/>
</dbReference>